<accession>A0ACB8CPZ3</accession>
<evidence type="ECO:0000313" key="1">
    <source>
        <dbReference type="EMBL" id="KAH7949209.1"/>
    </source>
</evidence>
<evidence type="ECO:0000313" key="2">
    <source>
        <dbReference type="Proteomes" id="UP000821865"/>
    </source>
</evidence>
<dbReference type="Proteomes" id="UP000821865">
    <property type="component" value="Chromosome 5"/>
</dbReference>
<keyword evidence="2" id="KW-1185">Reference proteome</keyword>
<comment type="caution">
    <text evidence="1">The sequence shown here is derived from an EMBL/GenBank/DDBJ whole genome shotgun (WGS) entry which is preliminary data.</text>
</comment>
<gene>
    <name evidence="1" type="ORF">HPB49_006387</name>
</gene>
<name>A0ACB8CPZ3_DERSI</name>
<proteinExistence type="predicted"/>
<reference evidence="1" key="1">
    <citation type="submission" date="2020-05" db="EMBL/GenBank/DDBJ databases">
        <title>Large-scale comparative analyses of tick genomes elucidate their genetic diversity and vector capacities.</title>
        <authorList>
            <person name="Jia N."/>
            <person name="Wang J."/>
            <person name="Shi W."/>
            <person name="Du L."/>
            <person name="Sun Y."/>
            <person name="Zhan W."/>
            <person name="Jiang J."/>
            <person name="Wang Q."/>
            <person name="Zhang B."/>
            <person name="Ji P."/>
            <person name="Sakyi L.B."/>
            <person name="Cui X."/>
            <person name="Yuan T."/>
            <person name="Jiang B."/>
            <person name="Yang W."/>
            <person name="Lam T.T.-Y."/>
            <person name="Chang Q."/>
            <person name="Ding S."/>
            <person name="Wang X."/>
            <person name="Zhu J."/>
            <person name="Ruan X."/>
            <person name="Zhao L."/>
            <person name="Wei J."/>
            <person name="Que T."/>
            <person name="Du C."/>
            <person name="Cheng J."/>
            <person name="Dai P."/>
            <person name="Han X."/>
            <person name="Huang E."/>
            <person name="Gao Y."/>
            <person name="Liu J."/>
            <person name="Shao H."/>
            <person name="Ye R."/>
            <person name="Li L."/>
            <person name="Wei W."/>
            <person name="Wang X."/>
            <person name="Wang C."/>
            <person name="Yang T."/>
            <person name="Huo Q."/>
            <person name="Li W."/>
            <person name="Guo W."/>
            <person name="Chen H."/>
            <person name="Zhou L."/>
            <person name="Ni X."/>
            <person name="Tian J."/>
            <person name="Zhou Y."/>
            <person name="Sheng Y."/>
            <person name="Liu T."/>
            <person name="Pan Y."/>
            <person name="Xia L."/>
            <person name="Li J."/>
            <person name="Zhao F."/>
            <person name="Cao W."/>
        </authorList>
    </citation>
    <scope>NUCLEOTIDE SEQUENCE</scope>
    <source>
        <strain evidence="1">Dsil-2018</strain>
    </source>
</reference>
<protein>
    <submittedName>
        <fullName evidence="1">Uncharacterized protein</fullName>
    </submittedName>
</protein>
<sequence length="263" mass="29499">MSGHQLAMLDVESSENWKANVELGADTEAAMVSWSASEKAAFRLGARTFYMKFARYLLKQLPLKNSVLMHLSCLEPSASVSESSRESFRELAKYAPQVISSSDVSSLLDEVTEFCLEPLPATVDGQLDSYWQNMFERKSAENQAKYPLLTKLVKALLSIPHGNADFERGFSQNNRVLHDRSSLSLESINGIRRTLSFAQRYDGDPCKFEIGRDIKATPQVNAAATWTVHHLRAKLRHQCAVLENQIQMVPVLRRTKLVPTPVA</sequence>
<organism evidence="1 2">
    <name type="scientific">Dermacentor silvarum</name>
    <name type="common">Tick</name>
    <dbReference type="NCBI Taxonomy" id="543639"/>
    <lineage>
        <taxon>Eukaryota</taxon>
        <taxon>Metazoa</taxon>
        <taxon>Ecdysozoa</taxon>
        <taxon>Arthropoda</taxon>
        <taxon>Chelicerata</taxon>
        <taxon>Arachnida</taxon>
        <taxon>Acari</taxon>
        <taxon>Parasitiformes</taxon>
        <taxon>Ixodida</taxon>
        <taxon>Ixodoidea</taxon>
        <taxon>Ixodidae</taxon>
        <taxon>Rhipicephalinae</taxon>
        <taxon>Dermacentor</taxon>
    </lineage>
</organism>
<dbReference type="EMBL" id="CM023474">
    <property type="protein sequence ID" value="KAH7949209.1"/>
    <property type="molecule type" value="Genomic_DNA"/>
</dbReference>